<dbReference type="Proteomes" id="UP000001651">
    <property type="component" value="Chromosome"/>
</dbReference>
<reference evidence="1 2" key="1">
    <citation type="journal article" date="2006" name="Proc. Natl. Acad. Sci. U.S.A.">
        <title>Comparative genomics of the lactic acid bacteria.</title>
        <authorList>
            <person name="Makarova K."/>
            <person name="Slesarev A."/>
            <person name="Wolf Y."/>
            <person name="Sorokin A."/>
            <person name="Mirkin B."/>
            <person name="Koonin E."/>
            <person name="Pavlov A."/>
            <person name="Pavlova N."/>
            <person name="Karamychev V."/>
            <person name="Polouchine N."/>
            <person name="Shakhova V."/>
            <person name="Grigoriev I."/>
            <person name="Lou Y."/>
            <person name="Rohksar D."/>
            <person name="Lucas S."/>
            <person name="Huang K."/>
            <person name="Goodstein D.M."/>
            <person name="Hawkins T."/>
            <person name="Plengvidhya V."/>
            <person name="Welker D."/>
            <person name="Hughes J."/>
            <person name="Goh Y."/>
            <person name="Benson A."/>
            <person name="Baldwin K."/>
            <person name="Lee J.H."/>
            <person name="Diaz-Muniz I."/>
            <person name="Dosti B."/>
            <person name="Smeianov V."/>
            <person name="Wechter W."/>
            <person name="Barabote R."/>
            <person name="Lorca G."/>
            <person name="Altermann E."/>
            <person name="Barrangou R."/>
            <person name="Ganesan B."/>
            <person name="Xie Y."/>
            <person name="Rawsthorne H."/>
            <person name="Tamir D."/>
            <person name="Parker C."/>
            <person name="Breidt F."/>
            <person name="Broadbent J."/>
            <person name="Hutkins R."/>
            <person name="O'Sullivan D."/>
            <person name="Steele J."/>
            <person name="Unlu G."/>
            <person name="Saier M."/>
            <person name="Klaenhammer T."/>
            <person name="Richardson P."/>
            <person name="Kozyavkin S."/>
            <person name="Weimer B."/>
            <person name="Mills D."/>
        </authorList>
    </citation>
    <scope>NUCLEOTIDE SEQUENCE [LARGE SCALE GENOMIC DNA]</scope>
    <source>
        <strain evidence="2">ATCC 334 / BCRC 17002 / CCUG 31169 / CIP 107868 / KCTC 3260 / NRRL B-441</strain>
    </source>
</reference>
<dbReference type="RefSeq" id="WP_003596142.1">
    <property type="nucleotide sequence ID" value="NC_008526.1"/>
</dbReference>
<dbReference type="PATRIC" id="fig|321967.11.peg.2414"/>
<sequence>MKATYKDQSAEVWEISKNNEFPDWVKEAFEKNYLVWLDDRLRILMAGLFPPMIESLQRDKASIFHAQGVQFGVVTIGYLGDYLDVTNHRVVSKQQFARQYRIEKTGNQF</sequence>
<dbReference type="EMBL" id="CP000423">
    <property type="protein sequence ID" value="ABJ71196.1"/>
    <property type="molecule type" value="Genomic_DNA"/>
</dbReference>
<gene>
    <name evidence="1" type="ordered locus">LSEI_2460</name>
</gene>
<organism evidence="1 2">
    <name type="scientific">Lacticaseibacillus paracasei (strain ATCC 334 / BCRC 17002 / CCUG 31169 / CIP 107868 / KCTC 3260 / NRRL B-441)</name>
    <name type="common">Lactobacillus paracasei</name>
    <dbReference type="NCBI Taxonomy" id="321967"/>
    <lineage>
        <taxon>Bacteria</taxon>
        <taxon>Bacillati</taxon>
        <taxon>Bacillota</taxon>
        <taxon>Bacilli</taxon>
        <taxon>Lactobacillales</taxon>
        <taxon>Lactobacillaceae</taxon>
        <taxon>Lacticaseibacillus</taxon>
    </lineage>
</organism>
<dbReference type="AlphaFoldDB" id="Q035C6"/>
<dbReference type="KEGG" id="lca:LSEI_2460"/>
<keyword evidence="2" id="KW-1185">Reference proteome</keyword>
<accession>Q035C6</accession>
<dbReference type="HOGENOM" id="CLU_174717_0_0_9"/>
<protein>
    <submittedName>
        <fullName evidence="1">Uncharacterized protein</fullName>
    </submittedName>
</protein>
<evidence type="ECO:0000313" key="1">
    <source>
        <dbReference type="EMBL" id="ABJ71196.1"/>
    </source>
</evidence>
<evidence type="ECO:0000313" key="2">
    <source>
        <dbReference type="Proteomes" id="UP000001651"/>
    </source>
</evidence>
<proteinExistence type="predicted"/>
<name>Q035C6_LACP3</name>
<dbReference type="PaxDb" id="321967-LSEI_2460"/>